<keyword evidence="2" id="KW-0732">Signal</keyword>
<protein>
    <recommendedName>
        <fullName evidence="3">Very-long-chain aldehyde decarbonylase CER1-like C-terminal domain-containing protein</fullName>
    </recommendedName>
</protein>
<dbReference type="Pfam" id="PF12076">
    <property type="entry name" value="CER1-like_C"/>
    <property type="match status" value="1"/>
</dbReference>
<feature type="domain" description="Very-long-chain aldehyde decarbonylase CER1-like C-terminal" evidence="3">
    <location>
        <begin position="122"/>
        <end position="285"/>
    </location>
</feature>
<evidence type="ECO:0000259" key="3">
    <source>
        <dbReference type="Pfam" id="PF12076"/>
    </source>
</evidence>
<comment type="caution">
    <text evidence="4">The sequence shown here is derived from an EMBL/GenBank/DDBJ whole genome shotgun (WGS) entry which is preliminary data.</text>
</comment>
<dbReference type="EMBL" id="JASCZI010000613">
    <property type="protein sequence ID" value="MED6112689.1"/>
    <property type="molecule type" value="Genomic_DNA"/>
</dbReference>
<name>A0ABU6QL29_9FABA</name>
<organism evidence="4 5">
    <name type="scientific">Stylosanthes scabra</name>
    <dbReference type="NCBI Taxonomy" id="79078"/>
    <lineage>
        <taxon>Eukaryota</taxon>
        <taxon>Viridiplantae</taxon>
        <taxon>Streptophyta</taxon>
        <taxon>Embryophyta</taxon>
        <taxon>Tracheophyta</taxon>
        <taxon>Spermatophyta</taxon>
        <taxon>Magnoliopsida</taxon>
        <taxon>eudicotyledons</taxon>
        <taxon>Gunneridae</taxon>
        <taxon>Pentapetalae</taxon>
        <taxon>rosids</taxon>
        <taxon>fabids</taxon>
        <taxon>Fabales</taxon>
        <taxon>Fabaceae</taxon>
        <taxon>Papilionoideae</taxon>
        <taxon>50 kb inversion clade</taxon>
        <taxon>dalbergioids sensu lato</taxon>
        <taxon>Dalbergieae</taxon>
        <taxon>Pterocarpus clade</taxon>
        <taxon>Stylosanthes</taxon>
    </lineage>
</organism>
<proteinExistence type="predicted"/>
<evidence type="ECO:0000256" key="1">
    <source>
        <dbReference type="ARBA" id="ARBA00004141"/>
    </source>
</evidence>
<feature type="chain" id="PRO_5045530187" description="Very-long-chain aldehyde decarbonylase CER1-like C-terminal domain-containing protein" evidence="2">
    <location>
        <begin position="19"/>
        <end position="293"/>
    </location>
</feature>
<sequence length="293" mass="33570">MWPITLWFAMLTWFYGDTFVVERNAFKILNLQTWVIPRFHSQYMNKWQRKTLNKLIEDAILEAERSGVKVLSLGLLNQGDELNKYGELYIKSNPNLKIKIVDGSSLVAAIVLNSIPKEATQILFCGKLNKVSYAIANALCERGIEITTIYDDDYEILKSRISTDFKKNLALPGSYAAKIWLVGDNLNEVEQKMAPKGTLFIPFTQFPPKKLRKDCFYHITPSMEIPSSFLNVHSCENWLPRGVISGWRIAGILHALEGWEVNECGDIMFNIHKVWQASLHHGFRPLKIKPMHG</sequence>
<gene>
    <name evidence="4" type="ORF">PIB30_063821</name>
</gene>
<dbReference type="Proteomes" id="UP001341840">
    <property type="component" value="Unassembled WGS sequence"/>
</dbReference>
<feature type="signal peptide" evidence="2">
    <location>
        <begin position="1"/>
        <end position="18"/>
    </location>
</feature>
<evidence type="ECO:0000313" key="4">
    <source>
        <dbReference type="EMBL" id="MED6112689.1"/>
    </source>
</evidence>
<reference evidence="4 5" key="1">
    <citation type="journal article" date="2023" name="Plants (Basel)">
        <title>Bridging the Gap: Combining Genomics and Transcriptomics Approaches to Understand Stylosanthes scabra, an Orphan Legume from the Brazilian Caatinga.</title>
        <authorList>
            <person name="Ferreira-Neto J.R.C."/>
            <person name="da Silva M.D."/>
            <person name="Binneck E."/>
            <person name="de Melo N.F."/>
            <person name="da Silva R.H."/>
            <person name="de Melo A.L.T.M."/>
            <person name="Pandolfi V."/>
            <person name="Bustamante F.O."/>
            <person name="Brasileiro-Vidal A.C."/>
            <person name="Benko-Iseppon A.M."/>
        </authorList>
    </citation>
    <scope>NUCLEOTIDE SEQUENCE [LARGE SCALE GENOMIC DNA]</scope>
    <source>
        <tissue evidence="4">Leaves</tissue>
    </source>
</reference>
<comment type="subcellular location">
    <subcellularLocation>
        <location evidence="1">Membrane</location>
        <topology evidence="1">Multi-pass membrane protein</topology>
    </subcellularLocation>
</comment>
<accession>A0ABU6QL29</accession>
<dbReference type="InterPro" id="IPR021940">
    <property type="entry name" value="CER1-like_C"/>
</dbReference>
<keyword evidence="5" id="KW-1185">Reference proteome</keyword>
<evidence type="ECO:0000256" key="2">
    <source>
        <dbReference type="SAM" id="SignalP"/>
    </source>
</evidence>
<evidence type="ECO:0000313" key="5">
    <source>
        <dbReference type="Proteomes" id="UP001341840"/>
    </source>
</evidence>